<protein>
    <recommendedName>
        <fullName evidence="3">Replication factor A C-terminal domain-containing protein</fullName>
    </recommendedName>
</protein>
<evidence type="ECO:0000313" key="1">
    <source>
        <dbReference type="EMBL" id="KAG5397750.1"/>
    </source>
</evidence>
<reference evidence="1 2" key="1">
    <citation type="submission" date="2021-03" db="EMBL/GenBank/DDBJ databases">
        <authorList>
            <person name="King G.J."/>
            <person name="Bancroft I."/>
            <person name="Baten A."/>
            <person name="Bloomfield J."/>
            <person name="Borpatragohain P."/>
            <person name="He Z."/>
            <person name="Irish N."/>
            <person name="Irwin J."/>
            <person name="Liu K."/>
            <person name="Mauleon R.P."/>
            <person name="Moore J."/>
            <person name="Morris R."/>
            <person name="Ostergaard L."/>
            <person name="Wang B."/>
            <person name="Wells R."/>
        </authorList>
    </citation>
    <scope>NUCLEOTIDE SEQUENCE [LARGE SCALE GENOMIC DNA]</scope>
    <source>
        <strain evidence="1">R-o-18</strain>
        <tissue evidence="1">Leaf</tissue>
    </source>
</reference>
<dbReference type="Proteomes" id="UP000823674">
    <property type="component" value="Chromosome A05"/>
</dbReference>
<dbReference type="PANTHER" id="PTHR47165:SF4">
    <property type="entry name" value="OS03G0429900 PROTEIN"/>
    <property type="match status" value="1"/>
</dbReference>
<dbReference type="InterPro" id="IPR012340">
    <property type="entry name" value="NA-bd_OB-fold"/>
</dbReference>
<dbReference type="Gene3D" id="2.40.50.140">
    <property type="entry name" value="Nucleic acid-binding proteins"/>
    <property type="match status" value="2"/>
</dbReference>
<sequence>MFFRDVSPGPNETQLRFGLIHFWEAWNPLKKTLIGLEMLLIDEQGTVIQGFISPGRTERYLPKMKPGSVYKLNNFYGSSNKSVYRVSDHAVTVSFSWNSELSVLEDSPTPFDEDRFRFHSIEDFQANCDRKGDLYGIDVVGHMKLVNGQSLIGTPVLDEVGIERARHLLVHVQSHEYWTCDEALPLGPGSRDFCKKFKSYENTPTVLLVTTFNTKSLGGTLALTSMSSSRVLWTRCPTYDRLLRLSADRVNAEVLTKRETLTIGEIFSYIKQGSTKEAFFECTATIDDVVHRSTWYYISCSGCHTKARKGPTSLMCSKCGKVNISGVTQYRAQISVYNNSEQAVFVLFFMTGTVHRYMSMTTVSNQFDALNAHQIDLHFLFLNSYELKTTSLSISLHIHPKKTQDFDSKFFMVYRAIEAYDSWWYFFRYVRPGDFRRQLTWKSSIFVR</sequence>
<comment type="caution">
    <text evidence="1">The sequence shown here is derived from an EMBL/GenBank/DDBJ whole genome shotgun (WGS) entry which is preliminary data.</text>
</comment>
<gene>
    <name evidence="1" type="primary">A05p031750.1_BraROA</name>
    <name evidence="1" type="ORF">IGI04_019564</name>
</gene>
<dbReference type="EMBL" id="JADBGQ010000005">
    <property type="protein sequence ID" value="KAG5397750.1"/>
    <property type="molecule type" value="Genomic_DNA"/>
</dbReference>
<evidence type="ECO:0000313" key="2">
    <source>
        <dbReference type="Proteomes" id="UP000823674"/>
    </source>
</evidence>
<organism evidence="1 2">
    <name type="scientific">Brassica rapa subsp. trilocularis</name>
    <dbReference type="NCBI Taxonomy" id="1813537"/>
    <lineage>
        <taxon>Eukaryota</taxon>
        <taxon>Viridiplantae</taxon>
        <taxon>Streptophyta</taxon>
        <taxon>Embryophyta</taxon>
        <taxon>Tracheophyta</taxon>
        <taxon>Spermatophyta</taxon>
        <taxon>Magnoliopsida</taxon>
        <taxon>eudicotyledons</taxon>
        <taxon>Gunneridae</taxon>
        <taxon>Pentapetalae</taxon>
        <taxon>rosids</taxon>
        <taxon>malvids</taxon>
        <taxon>Brassicales</taxon>
        <taxon>Brassicaceae</taxon>
        <taxon>Brassiceae</taxon>
        <taxon>Brassica</taxon>
    </lineage>
</organism>
<accession>A0ABQ7MIK5</accession>
<keyword evidence="2" id="KW-1185">Reference proteome</keyword>
<dbReference type="SUPFAM" id="SSF50249">
    <property type="entry name" value="Nucleic acid-binding proteins"/>
    <property type="match status" value="2"/>
</dbReference>
<dbReference type="CDD" id="cd04480">
    <property type="entry name" value="RPA1_DBD_A_like"/>
    <property type="match status" value="1"/>
</dbReference>
<name>A0ABQ7MIK5_BRACM</name>
<evidence type="ECO:0008006" key="3">
    <source>
        <dbReference type="Google" id="ProtNLM"/>
    </source>
</evidence>
<dbReference type="PANTHER" id="PTHR47165">
    <property type="entry name" value="OS03G0429900 PROTEIN"/>
    <property type="match status" value="1"/>
</dbReference>
<proteinExistence type="predicted"/>